<keyword evidence="2" id="KW-1185">Reference proteome</keyword>
<dbReference type="AlphaFoldDB" id="A0A9E5MQB7"/>
<gene>
    <name evidence="1" type="ORF">G8770_23335</name>
</gene>
<organism evidence="1 2">
    <name type="scientific">Pseudomaricurvus hydrocarbonicus</name>
    <dbReference type="NCBI Taxonomy" id="1470433"/>
    <lineage>
        <taxon>Bacteria</taxon>
        <taxon>Pseudomonadati</taxon>
        <taxon>Pseudomonadota</taxon>
        <taxon>Gammaproteobacteria</taxon>
        <taxon>Cellvibrionales</taxon>
        <taxon>Cellvibrionaceae</taxon>
        <taxon>Pseudomaricurvus</taxon>
    </lineage>
</organism>
<reference evidence="1" key="1">
    <citation type="submission" date="2020-03" db="EMBL/GenBank/DDBJ databases">
        <authorList>
            <person name="Guo F."/>
        </authorList>
    </citation>
    <scope>NUCLEOTIDE SEQUENCE</scope>
    <source>
        <strain evidence="1">JCM 30134</strain>
    </source>
</reference>
<dbReference type="Proteomes" id="UP000787472">
    <property type="component" value="Unassembled WGS sequence"/>
</dbReference>
<dbReference type="InterPro" id="IPR029058">
    <property type="entry name" value="AB_hydrolase_fold"/>
</dbReference>
<proteinExistence type="predicted"/>
<evidence type="ECO:0000313" key="1">
    <source>
        <dbReference type="EMBL" id="NHO68496.1"/>
    </source>
</evidence>
<dbReference type="EMBL" id="JAAONZ010000034">
    <property type="protein sequence ID" value="NHO68496.1"/>
    <property type="molecule type" value="Genomic_DNA"/>
</dbReference>
<keyword evidence="1" id="KW-0378">Hydrolase</keyword>
<sequence>MPVLWGAVLAAMTGCAPTQHQLSERANRIAQPSGLTPSVVATEQFHVMTYARLDDPQQPLRVYLEGDGKAWISRTRISLNPTPHNPLALRLAALDQAPNVVYIARPCQYVALTTEHHCSPHYWSRARYSPAIVAAIDEVISDYVSRSGAAAGIELVGYSGGGALAVLVALKRQDVMSLRTVAANLDTDLFTRLHQVTPLRESLNPADFAGALQHLPQRHYVGGEDTVIPASIAHSYWQAAGAHDCVQVRPLSGVTHRDGWQDRWSALLDEALPCVSGTVAKQGFQPQTLAETDAY</sequence>
<accession>A0A9E5MQB7</accession>
<dbReference type="GO" id="GO:0016787">
    <property type="term" value="F:hydrolase activity"/>
    <property type="evidence" value="ECO:0007669"/>
    <property type="project" value="UniProtKB-KW"/>
</dbReference>
<dbReference type="Gene3D" id="3.40.50.1820">
    <property type="entry name" value="alpha/beta hydrolase"/>
    <property type="match status" value="1"/>
</dbReference>
<evidence type="ECO:0000313" key="2">
    <source>
        <dbReference type="Proteomes" id="UP000787472"/>
    </source>
</evidence>
<dbReference type="SUPFAM" id="SSF53474">
    <property type="entry name" value="alpha/beta-Hydrolases"/>
    <property type="match status" value="1"/>
</dbReference>
<name>A0A9E5MQB7_9GAMM</name>
<comment type="caution">
    <text evidence="1">The sequence shown here is derived from an EMBL/GenBank/DDBJ whole genome shotgun (WGS) entry which is preliminary data.</text>
</comment>
<protein>
    <submittedName>
        <fullName evidence="1">Alpha/beta hydrolase</fullName>
    </submittedName>
</protein>